<accession>A0A0B2UZU5</accession>
<dbReference type="Proteomes" id="UP000031036">
    <property type="component" value="Unassembled WGS sequence"/>
</dbReference>
<proteinExistence type="predicted"/>
<evidence type="ECO:0000313" key="2">
    <source>
        <dbReference type="Proteomes" id="UP000031036"/>
    </source>
</evidence>
<gene>
    <name evidence="1" type="ORF">Tcan_03539</name>
</gene>
<reference evidence="1 2" key="1">
    <citation type="submission" date="2014-11" db="EMBL/GenBank/DDBJ databases">
        <title>Genetic blueprint of the zoonotic pathogen Toxocara canis.</title>
        <authorList>
            <person name="Zhu X.-Q."/>
            <person name="Korhonen P.K."/>
            <person name="Cai H."/>
            <person name="Young N.D."/>
            <person name="Nejsum P."/>
            <person name="von Samson-Himmelstjerna G."/>
            <person name="Boag P.R."/>
            <person name="Tan P."/>
            <person name="Li Q."/>
            <person name="Min J."/>
            <person name="Yang Y."/>
            <person name="Wang X."/>
            <person name="Fang X."/>
            <person name="Hall R.S."/>
            <person name="Hofmann A."/>
            <person name="Sternberg P.W."/>
            <person name="Jex A.R."/>
            <person name="Gasser R.B."/>
        </authorList>
    </citation>
    <scope>NUCLEOTIDE SEQUENCE [LARGE SCALE GENOMIC DNA]</scope>
    <source>
        <strain evidence="1">PN_DK_2014</strain>
    </source>
</reference>
<sequence length="122" mass="13755">MIRRALRAACASTDNPEAELSIGTGGTNSHMQATTLEIATWTELAGNRYFDSLQQHTLTKKKRVIFGLRGENARNYVSLVPDGHQHIVLELPEAYCDTTVTLRKVQRQINRCNVMRHLCFAL</sequence>
<keyword evidence="2" id="KW-1185">Reference proteome</keyword>
<dbReference type="AlphaFoldDB" id="A0A0B2UZU5"/>
<protein>
    <submittedName>
        <fullName evidence="1">Uncharacterized protein</fullName>
    </submittedName>
</protein>
<evidence type="ECO:0000313" key="1">
    <source>
        <dbReference type="EMBL" id="KHN74612.1"/>
    </source>
</evidence>
<name>A0A0B2UZU5_TOXCA</name>
<comment type="caution">
    <text evidence="1">The sequence shown here is derived from an EMBL/GenBank/DDBJ whole genome shotgun (WGS) entry which is preliminary data.</text>
</comment>
<organism evidence="1 2">
    <name type="scientific">Toxocara canis</name>
    <name type="common">Canine roundworm</name>
    <dbReference type="NCBI Taxonomy" id="6265"/>
    <lineage>
        <taxon>Eukaryota</taxon>
        <taxon>Metazoa</taxon>
        <taxon>Ecdysozoa</taxon>
        <taxon>Nematoda</taxon>
        <taxon>Chromadorea</taxon>
        <taxon>Rhabditida</taxon>
        <taxon>Spirurina</taxon>
        <taxon>Ascaridomorpha</taxon>
        <taxon>Ascaridoidea</taxon>
        <taxon>Toxocaridae</taxon>
        <taxon>Toxocara</taxon>
    </lineage>
</organism>
<dbReference type="EMBL" id="JPKZ01002894">
    <property type="protein sequence ID" value="KHN74612.1"/>
    <property type="molecule type" value="Genomic_DNA"/>
</dbReference>